<dbReference type="OrthoDB" id="582519at2"/>
<sequence length="85" mass="9485">MPADAPKPLGRGSTGRTVPENLTEQLAMTEVRWAPGGRVLTKVPMTDPRWEAEDGWVEMQHIVNGVNIYYVRNTIAGAVDDFKFQ</sequence>
<protein>
    <submittedName>
        <fullName evidence="2">Uncharacterized protein</fullName>
    </submittedName>
</protein>
<dbReference type="AlphaFoldDB" id="H5XNX5"/>
<organism evidence="2 3">
    <name type="scientific">Saccharomonospora cyanea NA-134</name>
    <dbReference type="NCBI Taxonomy" id="882082"/>
    <lineage>
        <taxon>Bacteria</taxon>
        <taxon>Bacillati</taxon>
        <taxon>Actinomycetota</taxon>
        <taxon>Actinomycetes</taxon>
        <taxon>Pseudonocardiales</taxon>
        <taxon>Pseudonocardiaceae</taxon>
        <taxon>Saccharomonospora</taxon>
    </lineage>
</organism>
<proteinExistence type="predicted"/>
<feature type="region of interest" description="Disordered" evidence="1">
    <location>
        <begin position="1"/>
        <end position="20"/>
    </location>
</feature>
<dbReference type="Proteomes" id="UP000002791">
    <property type="component" value="Chromosome"/>
</dbReference>
<gene>
    <name evidence="2" type="ORF">SaccyDRAFT_4413</name>
</gene>
<name>H5XNX5_9PSEU</name>
<dbReference type="eggNOG" id="ENOG5030K3Q">
    <property type="taxonomic scope" value="Bacteria"/>
</dbReference>
<dbReference type="STRING" id="882082.SaccyDRAFT_4413"/>
<keyword evidence="3" id="KW-1185">Reference proteome</keyword>
<reference evidence="2 3" key="1">
    <citation type="submission" date="2011-11" db="EMBL/GenBank/DDBJ databases">
        <title>The Noncontiguous Finished sequence of Saccharomonospora cyanea NA-134.</title>
        <authorList>
            <consortium name="US DOE Joint Genome Institute"/>
            <person name="Lucas S."/>
            <person name="Han J."/>
            <person name="Lapidus A."/>
            <person name="Cheng J.-F."/>
            <person name="Goodwin L."/>
            <person name="Pitluck S."/>
            <person name="Peters L."/>
            <person name="Ovchinnikova G."/>
            <person name="Lu M."/>
            <person name="Detter J.C."/>
            <person name="Han C."/>
            <person name="Tapia R."/>
            <person name="Land M."/>
            <person name="Hauser L."/>
            <person name="Kyrpides N."/>
            <person name="Ivanova N."/>
            <person name="Pagani I."/>
            <person name="Brambilla E.-M."/>
            <person name="Klenk H.-P."/>
            <person name="Woyke T."/>
        </authorList>
    </citation>
    <scope>NUCLEOTIDE SEQUENCE [LARGE SCALE GENOMIC DNA]</scope>
    <source>
        <strain evidence="2 3">NA-134</strain>
    </source>
</reference>
<dbReference type="EMBL" id="CM001440">
    <property type="protein sequence ID" value="EHR63224.1"/>
    <property type="molecule type" value="Genomic_DNA"/>
</dbReference>
<dbReference type="HOGENOM" id="CLU_165932_0_0_11"/>
<evidence type="ECO:0000313" key="3">
    <source>
        <dbReference type="Proteomes" id="UP000002791"/>
    </source>
</evidence>
<evidence type="ECO:0000256" key="1">
    <source>
        <dbReference type="SAM" id="MobiDB-lite"/>
    </source>
</evidence>
<evidence type="ECO:0000313" key="2">
    <source>
        <dbReference type="EMBL" id="EHR63224.1"/>
    </source>
</evidence>
<accession>H5XNX5</accession>